<dbReference type="Gene3D" id="3.60.15.10">
    <property type="entry name" value="Ribonuclease Z/Hydroxyacylglutathione hydrolase-like"/>
    <property type="match status" value="1"/>
</dbReference>
<sequence>MYKYLAVVGLLAVIILIFNHPIFGGSIKGKRLERLKKSPNYKDGTFQNLSITPSVAEGFTMRQVMWEFLTDKTPNKTPDHKIPSVKTDLKSQPITENFMVWMGHSSYYFQIDGKRFLVDPVFSGNASPIPGTTKAFAGADIYTTEDFPEIDFLIISHDHYDHLDYKTVKELQPKVKQVICGLGVGAHFERWDYKENQITELDWYEDFSSNGFKITSTPARHFSGRLFKRNTTLWSSFVLETPTQKIFIGGDSGYDFHFKEIGEKFGPFDWAILENGQYNEKWKYIHTLPEEFSKVMEDLGAKNVLPVHSGKFSLANHAWDEPLEKVTENCKDKNFRICTPMIGEKMSLTDANQKFTGWWKNLK</sequence>
<keyword evidence="3" id="KW-1185">Reference proteome</keyword>
<evidence type="ECO:0000259" key="1">
    <source>
        <dbReference type="Pfam" id="PF12706"/>
    </source>
</evidence>
<proteinExistence type="predicted"/>
<feature type="domain" description="Metallo-beta-lactamase" evidence="1">
    <location>
        <begin position="115"/>
        <end position="308"/>
    </location>
</feature>
<dbReference type="Proteomes" id="UP000295313">
    <property type="component" value="Unassembled WGS sequence"/>
</dbReference>
<reference evidence="2 3" key="1">
    <citation type="submission" date="2019-03" db="EMBL/GenBank/DDBJ databases">
        <title>Genomic Encyclopedia of Type Strains, Phase III (KMG-III): the genomes of soil and plant-associated and newly described type strains.</title>
        <authorList>
            <person name="Whitman W."/>
        </authorList>
    </citation>
    <scope>NUCLEOTIDE SEQUENCE [LARGE SCALE GENOMIC DNA]</scope>
    <source>
        <strain evidence="2 3">CGMCC 1.12802</strain>
    </source>
</reference>
<dbReference type="OrthoDB" id="9805728at2"/>
<dbReference type="PANTHER" id="PTHR15032:SF4">
    <property type="entry name" value="N-ACYL-PHOSPHATIDYLETHANOLAMINE-HYDROLYZING PHOSPHOLIPASE D"/>
    <property type="match status" value="1"/>
</dbReference>
<dbReference type="SUPFAM" id="SSF56281">
    <property type="entry name" value="Metallo-hydrolase/oxidoreductase"/>
    <property type="match status" value="1"/>
</dbReference>
<dbReference type="Pfam" id="PF12706">
    <property type="entry name" value="Lactamase_B_2"/>
    <property type="match status" value="1"/>
</dbReference>
<name>A0A4R8IEC0_9FLAO</name>
<dbReference type="AlphaFoldDB" id="A0A4R8IEC0"/>
<gene>
    <name evidence="2" type="ORF">B0I22_0958</name>
</gene>
<dbReference type="PANTHER" id="PTHR15032">
    <property type="entry name" value="N-ACYL-PHOSPHATIDYLETHANOLAMINE-HYDROLYZING PHOSPHOLIPASE D"/>
    <property type="match status" value="1"/>
</dbReference>
<dbReference type="GO" id="GO:0005737">
    <property type="term" value="C:cytoplasm"/>
    <property type="evidence" value="ECO:0007669"/>
    <property type="project" value="TreeGrafter"/>
</dbReference>
<dbReference type="InterPro" id="IPR001279">
    <property type="entry name" value="Metallo-B-lactamas"/>
</dbReference>
<protein>
    <submittedName>
        <fullName evidence="2">L-ascorbate metabolism protein UlaG (Beta-lactamase superfamily)</fullName>
    </submittedName>
</protein>
<comment type="caution">
    <text evidence="2">The sequence shown here is derived from an EMBL/GenBank/DDBJ whole genome shotgun (WGS) entry which is preliminary data.</text>
</comment>
<dbReference type="InterPro" id="IPR036866">
    <property type="entry name" value="RibonucZ/Hydroxyglut_hydro"/>
</dbReference>
<accession>A0A4R8IEC0</accession>
<dbReference type="RefSeq" id="WP_133943447.1">
    <property type="nucleotide sequence ID" value="NZ_SOEO01000001.1"/>
</dbReference>
<evidence type="ECO:0000313" key="2">
    <source>
        <dbReference type="EMBL" id="TDX86806.1"/>
    </source>
</evidence>
<dbReference type="EMBL" id="SOEO01000001">
    <property type="protein sequence ID" value="TDX86806.1"/>
    <property type="molecule type" value="Genomic_DNA"/>
</dbReference>
<organism evidence="2 3">
    <name type="scientific">Epilithonimonas xixisoli</name>
    <dbReference type="NCBI Taxonomy" id="1476462"/>
    <lineage>
        <taxon>Bacteria</taxon>
        <taxon>Pseudomonadati</taxon>
        <taxon>Bacteroidota</taxon>
        <taxon>Flavobacteriia</taxon>
        <taxon>Flavobacteriales</taxon>
        <taxon>Weeksellaceae</taxon>
        <taxon>Chryseobacterium group</taxon>
        <taxon>Epilithonimonas</taxon>
    </lineage>
</organism>
<evidence type="ECO:0000313" key="3">
    <source>
        <dbReference type="Proteomes" id="UP000295313"/>
    </source>
</evidence>